<gene>
    <name evidence="1" type="ORF">Premu_1197</name>
</gene>
<dbReference type="AlphaFoldDB" id="F8N948"/>
<reference evidence="2" key="1">
    <citation type="journal article" date="2011" name="Stand. Genomic Sci.">
        <title>Non-contiguous finished genome sequence of the opportunistic oral pathogen Prevotella multisaccharivorax type strain (PPPA20).</title>
        <authorList>
            <person name="Pati A."/>
            <person name="Gronow S."/>
            <person name="Lu M."/>
            <person name="Lapidus A."/>
            <person name="Nolan M."/>
            <person name="Lucas S."/>
            <person name="Hammon N."/>
            <person name="Deshpande S."/>
            <person name="Cheng J.F."/>
            <person name="Tapia R."/>
            <person name="Han C."/>
            <person name="Goodwin L."/>
            <person name="Pitluck S."/>
            <person name="Liolios K."/>
            <person name="Pagani I."/>
            <person name="Mavromatis K."/>
            <person name="Mikhailova N."/>
            <person name="Huntemann M."/>
            <person name="Chen A."/>
            <person name="Palaniappan K."/>
            <person name="Land M."/>
            <person name="Hauser L."/>
            <person name="Detter J.C."/>
            <person name="Brambilla E.M."/>
            <person name="Rohde M."/>
            <person name="Goker M."/>
            <person name="Woyke T."/>
            <person name="Bristow J."/>
            <person name="Eisen J.A."/>
            <person name="Markowitz V."/>
            <person name="Hugenholtz P."/>
            <person name="Kyrpides N.C."/>
            <person name="Klenk H.P."/>
            <person name="Ivanova N."/>
        </authorList>
    </citation>
    <scope>NUCLEOTIDE SEQUENCE [LARGE SCALE GENOMIC DNA]</scope>
    <source>
        <strain evidence="2">DSM 17128</strain>
    </source>
</reference>
<dbReference type="Proteomes" id="UP000002772">
    <property type="component" value="Unassembled WGS sequence"/>
</dbReference>
<accession>F8N948</accession>
<dbReference type="HOGENOM" id="CLU_024854_0_0_10"/>
<evidence type="ECO:0000313" key="1">
    <source>
        <dbReference type="EMBL" id="EGN56626.1"/>
    </source>
</evidence>
<dbReference type="SUPFAM" id="SSF47781">
    <property type="entry name" value="RuvA domain 2-like"/>
    <property type="match status" value="1"/>
</dbReference>
<evidence type="ECO:0008006" key="3">
    <source>
        <dbReference type="Google" id="ProtNLM"/>
    </source>
</evidence>
<dbReference type="STRING" id="688246.Premu_1197"/>
<protein>
    <recommendedName>
        <fullName evidence="3">Helix-hairpin-helix motif protein</fullName>
    </recommendedName>
</protein>
<dbReference type="Pfam" id="PF12836">
    <property type="entry name" value="HHH_3"/>
    <property type="match status" value="1"/>
</dbReference>
<proteinExistence type="predicted"/>
<name>F8N948_9BACT</name>
<organism evidence="1 2">
    <name type="scientific">Hallella multisaccharivorax DSM 17128</name>
    <dbReference type="NCBI Taxonomy" id="688246"/>
    <lineage>
        <taxon>Bacteria</taxon>
        <taxon>Pseudomonadati</taxon>
        <taxon>Bacteroidota</taxon>
        <taxon>Bacteroidia</taxon>
        <taxon>Bacteroidales</taxon>
        <taxon>Prevotellaceae</taxon>
        <taxon>Hallella</taxon>
    </lineage>
</organism>
<dbReference type="EMBL" id="GL945017">
    <property type="protein sequence ID" value="EGN56626.1"/>
    <property type="molecule type" value="Genomic_DNA"/>
</dbReference>
<evidence type="ECO:0000313" key="2">
    <source>
        <dbReference type="Proteomes" id="UP000002772"/>
    </source>
</evidence>
<dbReference type="InterPro" id="IPR010994">
    <property type="entry name" value="RuvA_2-like"/>
</dbReference>
<sequence length="687" mass="78654">MFGGIDIFFNFAVSITSNKTAKLFKHLFLTAVAILLPSLLPAQSHSTWENYLERMAETENIDDGSLEQIYEELSDLSENKLDINNCTREQLEQLPFLSAQQAMDLLEYRDKVRRIESTMELNLIESLDRQTITLLKQFIIINPSAPADSIPSLNRILKYGKSTLLADLAIPFYTRKGFGEGYLGSKYKHWLRYTFNYGSHFKLGLTASQDAGEPFFKGNNKYGYDFYSYYLLLRDIRRLKALAVGRYRLRFGMGLILNNGYGFGKLATMSTLMSSTSHIFAHSSRTESNYLQGAAATFKIAKGLDLTAFASYRKIDATLNKDSSSVVTILKSGYHRTVSEMNRRKNTAETLIGGNINWMVNGFHAGITGLYASFNRKLQMCNGQKYRQWFPEGYDFYNVSIDYGYLSNRLIISGETAIDKNSQIATVNLLSYELSPRLTLSTLQRYYPYKYQALHANSVNEGGIVNDESGIFLGGKWLPWNGAELSFYTDVAYFAWPKYQTAGSTHRWDNFLQLDASKGCWEFLLRYRMKMKELQSKDDKYLTRKFDNRARVSVIYSHRGLTLNTQVDMSICHQGNKSQGMMASESIKWQLKWLRITGMAGYFNTDDYNSRIYIHEPGLLYTLSFPSFYGRGLRLALNLRADICQDLTLICKCSSTHYFNRAVISSGLQEIDRSTMTDAEIQVKWKF</sequence>
<dbReference type="eggNOG" id="COG1555">
    <property type="taxonomic scope" value="Bacteria"/>
</dbReference>
<keyword evidence="2" id="KW-1185">Reference proteome</keyword>